<evidence type="ECO:0000313" key="11">
    <source>
        <dbReference type="Proteomes" id="UP001174997"/>
    </source>
</evidence>
<evidence type="ECO:0000256" key="6">
    <source>
        <dbReference type="SAM" id="MobiDB-lite"/>
    </source>
</evidence>
<name>A0AA40DDM5_9PEZI</name>
<evidence type="ECO:0000256" key="3">
    <source>
        <dbReference type="ARBA" id="ARBA00022763"/>
    </source>
</evidence>
<dbReference type="GO" id="GO:0003684">
    <property type="term" value="F:damaged DNA binding"/>
    <property type="evidence" value="ECO:0007669"/>
    <property type="project" value="InterPro"/>
</dbReference>
<feature type="domain" description="Rad4 beta-hairpin" evidence="7">
    <location>
        <begin position="612"/>
        <end position="669"/>
    </location>
</feature>
<feature type="compositionally biased region" description="Gly residues" evidence="6">
    <location>
        <begin position="921"/>
        <end position="941"/>
    </location>
</feature>
<dbReference type="InterPro" id="IPR042488">
    <property type="entry name" value="Rad4_BHD3_sf"/>
</dbReference>
<keyword evidence="5" id="KW-0539">Nucleus</keyword>
<dbReference type="SUPFAM" id="SSF54001">
    <property type="entry name" value="Cysteine proteinases"/>
    <property type="match status" value="1"/>
</dbReference>
<accession>A0AA40DDM5</accession>
<comment type="similarity">
    <text evidence="2">Belongs to the XPC family.</text>
</comment>
<evidence type="ECO:0000256" key="1">
    <source>
        <dbReference type="ARBA" id="ARBA00004123"/>
    </source>
</evidence>
<evidence type="ECO:0000259" key="7">
    <source>
        <dbReference type="SMART" id="SM01030"/>
    </source>
</evidence>
<dbReference type="InterPro" id="IPR018328">
    <property type="entry name" value="Rad4_beta-hairpin_dom3"/>
</dbReference>
<dbReference type="GO" id="GO:0000111">
    <property type="term" value="C:nucleotide-excision repair factor 2 complex"/>
    <property type="evidence" value="ECO:0007669"/>
    <property type="project" value="TreeGrafter"/>
</dbReference>
<feature type="compositionally biased region" description="Low complexity" evidence="6">
    <location>
        <begin position="87"/>
        <end position="98"/>
    </location>
</feature>
<dbReference type="SMART" id="SM01031">
    <property type="entry name" value="BHD_2"/>
    <property type="match status" value="1"/>
</dbReference>
<dbReference type="InterPro" id="IPR018327">
    <property type="entry name" value="BHD_2"/>
</dbReference>
<feature type="compositionally biased region" description="Acidic residues" evidence="6">
    <location>
        <begin position="191"/>
        <end position="204"/>
    </location>
</feature>
<evidence type="ECO:0000313" key="10">
    <source>
        <dbReference type="EMBL" id="KAK0672931.1"/>
    </source>
</evidence>
<dbReference type="Proteomes" id="UP001174997">
    <property type="component" value="Unassembled WGS sequence"/>
</dbReference>
<feature type="domain" description="Rad4 beta-hairpin" evidence="8">
    <location>
        <begin position="671"/>
        <end position="736"/>
    </location>
</feature>
<feature type="compositionally biased region" description="Basic and acidic residues" evidence="6">
    <location>
        <begin position="149"/>
        <end position="163"/>
    </location>
</feature>
<dbReference type="Gene3D" id="3.30.70.2460">
    <property type="entry name" value="Rad4, beta-hairpin domain BHD3"/>
    <property type="match status" value="1"/>
</dbReference>
<dbReference type="Pfam" id="PF10405">
    <property type="entry name" value="BHD_3"/>
    <property type="match status" value="1"/>
</dbReference>
<feature type="region of interest" description="Disordered" evidence="6">
    <location>
        <begin position="47"/>
        <end position="112"/>
    </location>
</feature>
<dbReference type="Gene3D" id="2.20.20.110">
    <property type="entry name" value="Rad4, beta-hairpin domain BHD1"/>
    <property type="match status" value="1"/>
</dbReference>
<evidence type="ECO:0000259" key="9">
    <source>
        <dbReference type="SMART" id="SM01032"/>
    </source>
</evidence>
<dbReference type="AlphaFoldDB" id="A0AA40DDM5"/>
<keyword evidence="11" id="KW-1185">Reference proteome</keyword>
<dbReference type="Gene3D" id="3.90.260.10">
    <property type="entry name" value="Transglutaminase-like"/>
    <property type="match status" value="1"/>
</dbReference>
<dbReference type="InterPro" id="IPR004583">
    <property type="entry name" value="DNA_repair_Rad4"/>
</dbReference>
<feature type="region of interest" description="Disordered" evidence="6">
    <location>
        <begin position="407"/>
        <end position="428"/>
    </location>
</feature>
<feature type="compositionally biased region" description="Low complexity" evidence="6">
    <location>
        <begin position="413"/>
        <end position="427"/>
    </location>
</feature>
<feature type="compositionally biased region" description="Low complexity" evidence="6">
    <location>
        <begin position="443"/>
        <end position="452"/>
    </location>
</feature>
<dbReference type="InterPro" id="IPR018325">
    <property type="entry name" value="Rad4/PNGase_transGLS-fold"/>
</dbReference>
<dbReference type="PANTHER" id="PTHR12135:SF0">
    <property type="entry name" value="DNA REPAIR PROTEIN COMPLEMENTING XP-C CELLS"/>
    <property type="match status" value="1"/>
</dbReference>
<evidence type="ECO:0000256" key="4">
    <source>
        <dbReference type="ARBA" id="ARBA00023204"/>
    </source>
</evidence>
<dbReference type="Pfam" id="PF10403">
    <property type="entry name" value="BHD_1"/>
    <property type="match status" value="1"/>
</dbReference>
<dbReference type="SMART" id="SM01030">
    <property type="entry name" value="BHD_1"/>
    <property type="match status" value="1"/>
</dbReference>
<sequence>MQKDKVWLECNHRAFFRFERCPRFGKDCFGAGGDHDEVHVQDICADCKRKDPNPAAREAERVRREMEHRARRAEQDRRKRSAPIDNPSPRTTRATTRSNARRTAAKNDEKDVIIPDAVKEMVAEVRKAKQAATENQDTSEPPRKRKRPGEKPAAKPSSKEKDTGNGSNDEDIEFEDVPIPAPTIQTMVRDTDDEEDDDDDDIQFEDVNINGSGASTRYEGPKTLNLDLTAYMGSLAQKKGDRRKALGREEKDRRIETHKVHLLCLLAHVELRNRWCNDAKVQEALRPLLSPKTVGFLRPRASLNQFSRTESLKRGLSEAKEVFKTKFEITERGLQRALWADSLDQLKDYKPPPDAETTRNKADFLKAAQTLRGSRDVGAQLFCALLRSVGVEARLVCSLQPLACVPGAPAMPNPSSKSTPKTKQPSKAEQYLAGMAKHETKFTPTPGTTTTPRSRLGHPDATSYRIPSLLAPPPPPTPSKIIPIKKIKNESPFPIYWVEVLDQAHQKYHPVDPLVTFSQFNPKVYEPPSSDPLNSLTYAVAFNPDSSCLDVTRRYAKAYNSKTRRWRIDGLVSSRNGLKGERWLRAALRRYQAPFISDLSQIELNELKAVEMKEPMPRNVADFKDHPVYALERHLRRNEVLVPGAQVSGTVSAGQRGVLERIYRRRDVKVARTKERWYRLGRVVLPGEEPVKILPKIKRKRKGGLGLGSDDDDDDEDQGGGNPVFIESQTELYVPPPVVGGKVPRNRFGNVDVYVGSMVPKGGVHIPHEKARRAGYILGVDAAPALTGFEFRGRQGTAVLRGVVVAVEYKEAMEAVIQGLEDVEVEEEEERKRRVVLAVWRRMLKGLRIRERIMEGVDEEAEAEAEARQQQDKKGKGKEVVDVIDYHGNTNPFHDDEDEIGDGGGGGFFPSTNLDSDDEVGGGGGGFILQEEGGGGGFMIE</sequence>
<dbReference type="GO" id="GO:0005737">
    <property type="term" value="C:cytoplasm"/>
    <property type="evidence" value="ECO:0007669"/>
    <property type="project" value="TreeGrafter"/>
</dbReference>
<proteinExistence type="inferred from homology"/>
<dbReference type="Pfam" id="PF10404">
    <property type="entry name" value="BHD_2"/>
    <property type="match status" value="1"/>
</dbReference>
<dbReference type="GO" id="GO:0006289">
    <property type="term" value="P:nucleotide-excision repair"/>
    <property type="evidence" value="ECO:0007669"/>
    <property type="project" value="InterPro"/>
</dbReference>
<feature type="region of interest" description="Disordered" evidence="6">
    <location>
        <begin position="701"/>
        <end position="724"/>
    </location>
</feature>
<keyword evidence="3" id="KW-0227">DNA damage</keyword>
<dbReference type="GO" id="GO:0003697">
    <property type="term" value="F:single-stranded DNA binding"/>
    <property type="evidence" value="ECO:0007669"/>
    <property type="project" value="TreeGrafter"/>
</dbReference>
<dbReference type="InterPro" id="IPR036985">
    <property type="entry name" value="Transglutaminase-like_sf"/>
</dbReference>
<evidence type="ECO:0000256" key="5">
    <source>
        <dbReference type="ARBA" id="ARBA00023242"/>
    </source>
</evidence>
<comment type="subcellular location">
    <subcellularLocation>
        <location evidence="1">Nucleus</location>
    </subcellularLocation>
</comment>
<feature type="compositionally biased region" description="Acidic residues" evidence="6">
    <location>
        <begin position="709"/>
        <end position="718"/>
    </location>
</feature>
<gene>
    <name evidence="10" type="ORF">QBC41DRAFT_215799</name>
</gene>
<evidence type="ECO:0000256" key="2">
    <source>
        <dbReference type="ARBA" id="ARBA00009525"/>
    </source>
</evidence>
<dbReference type="InterPro" id="IPR038765">
    <property type="entry name" value="Papain-like_cys_pep_sf"/>
</dbReference>
<comment type="caution">
    <text evidence="10">The sequence shown here is derived from an EMBL/GenBank/DDBJ whole genome shotgun (WGS) entry which is preliminary data.</text>
</comment>
<dbReference type="GO" id="GO:0006298">
    <property type="term" value="P:mismatch repair"/>
    <property type="evidence" value="ECO:0007669"/>
    <property type="project" value="TreeGrafter"/>
</dbReference>
<evidence type="ECO:0000259" key="8">
    <source>
        <dbReference type="SMART" id="SM01031"/>
    </source>
</evidence>
<dbReference type="InterPro" id="IPR018326">
    <property type="entry name" value="Rad4_beta-hairpin_dom1"/>
</dbReference>
<dbReference type="PANTHER" id="PTHR12135">
    <property type="entry name" value="DNA REPAIR PROTEIN XP-C / RAD4"/>
    <property type="match status" value="1"/>
</dbReference>
<protein>
    <submittedName>
        <fullName evidence="10">DNA repair protein rhp41</fullName>
    </submittedName>
</protein>
<feature type="region of interest" description="Disordered" evidence="6">
    <location>
        <begin position="440"/>
        <end position="459"/>
    </location>
</feature>
<feature type="region of interest" description="Disordered" evidence="6">
    <location>
        <begin position="888"/>
        <end position="941"/>
    </location>
</feature>
<dbReference type="EMBL" id="JAULSY010000009">
    <property type="protein sequence ID" value="KAK0672931.1"/>
    <property type="molecule type" value="Genomic_DNA"/>
</dbReference>
<dbReference type="Pfam" id="PF03835">
    <property type="entry name" value="Rad4"/>
    <property type="match status" value="1"/>
</dbReference>
<keyword evidence="4" id="KW-0234">DNA repair</keyword>
<dbReference type="SMART" id="SM01032">
    <property type="entry name" value="BHD_3"/>
    <property type="match status" value="1"/>
</dbReference>
<feature type="compositionally biased region" description="Basic and acidic residues" evidence="6">
    <location>
        <begin position="47"/>
        <end position="77"/>
    </location>
</feature>
<feature type="domain" description="Rad4 beta-hairpin" evidence="9">
    <location>
        <begin position="743"/>
        <end position="817"/>
    </location>
</feature>
<feature type="region of interest" description="Disordered" evidence="6">
    <location>
        <begin position="124"/>
        <end position="220"/>
    </location>
</feature>
<dbReference type="GO" id="GO:0071942">
    <property type="term" value="C:XPC complex"/>
    <property type="evidence" value="ECO:0007669"/>
    <property type="project" value="TreeGrafter"/>
</dbReference>
<reference evidence="10" key="1">
    <citation type="submission" date="2023-06" db="EMBL/GenBank/DDBJ databases">
        <title>Genome-scale phylogeny and comparative genomics of the fungal order Sordariales.</title>
        <authorList>
            <consortium name="Lawrence Berkeley National Laboratory"/>
            <person name="Hensen N."/>
            <person name="Bonometti L."/>
            <person name="Westerberg I."/>
            <person name="Brannstrom I.O."/>
            <person name="Guillou S."/>
            <person name="Cros-Aarteil S."/>
            <person name="Calhoun S."/>
            <person name="Haridas S."/>
            <person name="Kuo A."/>
            <person name="Mondo S."/>
            <person name="Pangilinan J."/>
            <person name="Riley R."/>
            <person name="Labutti K."/>
            <person name="Andreopoulos B."/>
            <person name="Lipzen A."/>
            <person name="Chen C."/>
            <person name="Yanf M."/>
            <person name="Daum C."/>
            <person name="Ng V."/>
            <person name="Clum A."/>
            <person name="Steindorff A."/>
            <person name="Ohm R."/>
            <person name="Martin F."/>
            <person name="Silar P."/>
            <person name="Natvig D."/>
            <person name="Lalanne C."/>
            <person name="Gautier V."/>
            <person name="Ament-Velasquez S.L."/>
            <person name="Kruys A."/>
            <person name="Hutchinson M.I."/>
            <person name="Powell A.J."/>
            <person name="Barry K."/>
            <person name="Miller A.N."/>
            <person name="Grigoriev I.V."/>
            <person name="Debuchy R."/>
            <person name="Gladieux P."/>
            <person name="Thoren M.H."/>
            <person name="Johannesson H."/>
        </authorList>
    </citation>
    <scope>NUCLEOTIDE SEQUENCE</scope>
    <source>
        <strain evidence="10">CBS 307.81</strain>
    </source>
</reference>
<organism evidence="10 11">
    <name type="scientific">Cercophora samala</name>
    <dbReference type="NCBI Taxonomy" id="330535"/>
    <lineage>
        <taxon>Eukaryota</taxon>
        <taxon>Fungi</taxon>
        <taxon>Dikarya</taxon>
        <taxon>Ascomycota</taxon>
        <taxon>Pezizomycotina</taxon>
        <taxon>Sordariomycetes</taxon>
        <taxon>Sordariomycetidae</taxon>
        <taxon>Sordariales</taxon>
        <taxon>Lasiosphaeriaceae</taxon>
        <taxon>Cercophora</taxon>
    </lineage>
</organism>